<proteinExistence type="predicted"/>
<dbReference type="VEuPathDB" id="FungiDB:FGRAMPH1_01G26975"/>
<reference evidence="2 3" key="2">
    <citation type="journal article" date="2010" name="Nature">
        <title>Comparative genomics reveals mobile pathogenicity chromosomes in Fusarium.</title>
        <authorList>
            <person name="Ma L.J."/>
            <person name="van der Does H.C."/>
            <person name="Borkovich K.A."/>
            <person name="Coleman J.J."/>
            <person name="Daboussi M.J."/>
            <person name="Di Pietro A."/>
            <person name="Dufresne M."/>
            <person name="Freitag M."/>
            <person name="Grabherr M."/>
            <person name="Henrissat B."/>
            <person name="Houterman P.M."/>
            <person name="Kang S."/>
            <person name="Shim W.B."/>
            <person name="Woloshuk C."/>
            <person name="Xie X."/>
            <person name="Xu J.R."/>
            <person name="Antoniw J."/>
            <person name="Baker S.E."/>
            <person name="Bluhm B.H."/>
            <person name="Breakspear A."/>
            <person name="Brown D.W."/>
            <person name="Butchko R.A."/>
            <person name="Chapman S."/>
            <person name="Coulson R."/>
            <person name="Coutinho P.M."/>
            <person name="Danchin E.G."/>
            <person name="Diener A."/>
            <person name="Gale L.R."/>
            <person name="Gardiner D.M."/>
            <person name="Goff S."/>
            <person name="Hammond-Kosack K.E."/>
            <person name="Hilburn K."/>
            <person name="Hua-Van A."/>
            <person name="Jonkers W."/>
            <person name="Kazan K."/>
            <person name="Kodira C.D."/>
            <person name="Koehrsen M."/>
            <person name="Kumar L."/>
            <person name="Lee Y.H."/>
            <person name="Li L."/>
            <person name="Manners J.M."/>
            <person name="Miranda-Saavedra D."/>
            <person name="Mukherjee M."/>
            <person name="Park G."/>
            <person name="Park J."/>
            <person name="Park S.Y."/>
            <person name="Proctor R.H."/>
            <person name="Regev A."/>
            <person name="Ruiz-Roldan M.C."/>
            <person name="Sain D."/>
            <person name="Sakthikumar S."/>
            <person name="Sykes S."/>
            <person name="Schwartz D.C."/>
            <person name="Turgeon B.G."/>
            <person name="Wapinski I."/>
            <person name="Yoder O."/>
            <person name="Young S."/>
            <person name="Zeng Q."/>
            <person name="Zhou S."/>
            <person name="Galagan J."/>
            <person name="Cuomo C.A."/>
            <person name="Kistler H.C."/>
            <person name="Rep M."/>
        </authorList>
    </citation>
    <scope>GENOME REANNOTATION</scope>
    <source>
        <strain evidence="3">ATCC MYA-4620 / CBS 123657 / FGSC 9075 / NRRL 31084 / PH-1</strain>
        <strain evidence="2">PH-1 / ATCC MYA-4620 / FGSC 9075 / NRRL 31084</strain>
    </source>
</reference>
<dbReference type="EnsemblFungi" id="CEF84487">
    <property type="protein sequence ID" value="CEF84487"/>
    <property type="gene ID" value="FGRRES_20388"/>
</dbReference>
<accession>A0A098DT00</accession>
<evidence type="ECO:0000313" key="3">
    <source>
        <dbReference type="Proteomes" id="UP000070720"/>
    </source>
</evidence>
<dbReference type="InParanoid" id="A0A098DT00"/>
<organism evidence="1 3">
    <name type="scientific">Gibberella zeae (strain ATCC MYA-4620 / CBS 123657 / FGSC 9075 / NRRL 31084 / PH-1)</name>
    <name type="common">Wheat head blight fungus</name>
    <name type="synonym">Fusarium graminearum</name>
    <dbReference type="NCBI Taxonomy" id="229533"/>
    <lineage>
        <taxon>Eukaryota</taxon>
        <taxon>Fungi</taxon>
        <taxon>Dikarya</taxon>
        <taxon>Ascomycota</taxon>
        <taxon>Pezizomycotina</taxon>
        <taxon>Sordariomycetes</taxon>
        <taxon>Hypocreomycetidae</taxon>
        <taxon>Hypocreales</taxon>
        <taxon>Nectriaceae</taxon>
        <taxon>Fusarium</taxon>
    </lineage>
</organism>
<sequence>MVLFVSTIHRSNKLKRGIVFAAAAMGPDLIGAKVGRVKILLLGVKDHAMDASVRLVGVILNILLKSLCGIVGGEDGAVAGVIIKWVAVNGVRRLVGSQEEDGAGVGCRKRSIG</sequence>
<gene>
    <name evidence="1" type="ORF">FGRAMPH1_01T26975</name>
</gene>
<dbReference type="EMBL" id="HG970335">
    <property type="protein sequence ID" value="CEF84487.1"/>
    <property type="molecule type" value="Genomic_DNA"/>
</dbReference>
<protein>
    <submittedName>
        <fullName evidence="1">Chromosome 4, complete genome</fullName>
    </submittedName>
</protein>
<keyword evidence="3" id="KW-1185">Reference proteome</keyword>
<reference evidence="2 3" key="1">
    <citation type="journal article" date="2007" name="Science">
        <title>The Fusarium graminearum genome reveals a link between localized polymorphism and pathogen specialization.</title>
        <authorList>
            <person name="Cuomo C.A."/>
            <person name="Gueldener U."/>
            <person name="Xu J.-R."/>
            <person name="Trail F."/>
            <person name="Turgeon B.G."/>
            <person name="Di Pietro A."/>
            <person name="Walton J.D."/>
            <person name="Ma L.-J."/>
            <person name="Baker S.E."/>
            <person name="Rep M."/>
            <person name="Adam G."/>
            <person name="Antoniw J."/>
            <person name="Baldwin T."/>
            <person name="Calvo S.E."/>
            <person name="Chang Y.-L."/>
            <person name="DeCaprio D."/>
            <person name="Gale L.R."/>
            <person name="Gnerre S."/>
            <person name="Goswami R.S."/>
            <person name="Hammond-Kosack K."/>
            <person name="Harris L.J."/>
            <person name="Hilburn K."/>
            <person name="Kennell J.C."/>
            <person name="Kroken S."/>
            <person name="Magnuson J.K."/>
            <person name="Mannhaupt G."/>
            <person name="Mauceli E.W."/>
            <person name="Mewes H.-W."/>
            <person name="Mitterbauer R."/>
            <person name="Muehlbauer G."/>
            <person name="Muensterkoetter M."/>
            <person name="Nelson D."/>
            <person name="O'Donnell K."/>
            <person name="Ouellet T."/>
            <person name="Qi W."/>
            <person name="Quesneville H."/>
            <person name="Roncero M.I.G."/>
            <person name="Seong K.-Y."/>
            <person name="Tetko I.V."/>
            <person name="Urban M."/>
            <person name="Waalwijk C."/>
            <person name="Ward T.J."/>
            <person name="Yao J."/>
            <person name="Birren B.W."/>
            <person name="Kistler H.C."/>
        </authorList>
    </citation>
    <scope>NUCLEOTIDE SEQUENCE [LARGE SCALE GENOMIC DNA]</scope>
    <source>
        <strain evidence="3">ATCC MYA-4620 / CBS 123657 / FGSC 9075 / NRRL 31084 / PH-1</strain>
        <strain evidence="2">PH-1 / ATCC MYA-4620 / FGSC 9075 / NRRL 31084</strain>
    </source>
</reference>
<reference evidence="1 3" key="3">
    <citation type="journal article" date="2015" name="BMC Genomics">
        <title>The completed genome sequence of the pathogenic ascomycete fungus Fusarium graminearum.</title>
        <authorList>
            <person name="King R."/>
            <person name="Urban M."/>
            <person name="Hammond-Kosack M.C."/>
            <person name="Hassani-Pak K."/>
            <person name="Hammond-Kosack K.E."/>
        </authorList>
    </citation>
    <scope>NUCLEOTIDE SEQUENCE [LARGE SCALE GENOMIC DNA]</scope>
    <source>
        <strain evidence="3">ATCC MYA-4620 / CBS 123657 / FGSC 9075 / NRRL 31084 / PH-1</strain>
        <strain evidence="1">PH-1</strain>
    </source>
</reference>
<evidence type="ECO:0000313" key="1">
    <source>
        <dbReference type="EMBL" id="CEF84487.1"/>
    </source>
</evidence>
<reference evidence="2" key="4">
    <citation type="submission" date="2017-01" db="UniProtKB">
        <authorList>
            <consortium name="EnsemblFungi"/>
        </authorList>
    </citation>
    <scope>IDENTIFICATION</scope>
    <source>
        <strain evidence="2">PH-1 / ATCC MYA-4620 / FGSC 9075 / NRRL 31084</strain>
    </source>
</reference>
<accession>A0A0E0SDH4</accession>
<name>A0A098DT00_GIBZE</name>
<dbReference type="Proteomes" id="UP000070720">
    <property type="component" value="Chromosome 4"/>
</dbReference>
<dbReference type="AlphaFoldDB" id="A0A098DT00"/>
<evidence type="ECO:0000313" key="2">
    <source>
        <dbReference type="EnsemblFungi" id="CEF84487"/>
    </source>
</evidence>